<feature type="region of interest" description="Disordered" evidence="5">
    <location>
        <begin position="489"/>
        <end position="514"/>
    </location>
</feature>
<evidence type="ECO:0000256" key="5">
    <source>
        <dbReference type="SAM" id="MobiDB-lite"/>
    </source>
</evidence>
<dbReference type="AlphaFoldDB" id="A0A0M0LIF7"/>
<dbReference type="InterPro" id="IPR004995">
    <property type="entry name" value="Spore_Ger"/>
</dbReference>
<dbReference type="PANTHER" id="PTHR22550">
    <property type="entry name" value="SPORE GERMINATION PROTEIN"/>
    <property type="match status" value="1"/>
</dbReference>
<feature type="compositionally biased region" description="Basic and acidic residues" evidence="5">
    <location>
        <begin position="13"/>
        <end position="22"/>
    </location>
</feature>
<feature type="transmembrane region" description="Helical" evidence="6">
    <location>
        <begin position="422"/>
        <end position="447"/>
    </location>
</feature>
<evidence type="ECO:0000256" key="4">
    <source>
        <dbReference type="PIRNR" id="PIRNR005690"/>
    </source>
</evidence>
<organism evidence="7 8">
    <name type="scientific">Priestia koreensis</name>
    <dbReference type="NCBI Taxonomy" id="284581"/>
    <lineage>
        <taxon>Bacteria</taxon>
        <taxon>Bacillati</taxon>
        <taxon>Bacillota</taxon>
        <taxon>Bacilli</taxon>
        <taxon>Bacillales</taxon>
        <taxon>Bacillaceae</taxon>
        <taxon>Priestia</taxon>
    </lineage>
</organism>
<accession>A0A0M0LIF7</accession>
<dbReference type="PIRSF" id="PIRSF005690">
    <property type="entry name" value="GerBA"/>
    <property type="match status" value="1"/>
</dbReference>
<keyword evidence="6" id="KW-0812">Transmembrane</keyword>
<evidence type="ECO:0000256" key="2">
    <source>
        <dbReference type="ARBA" id="ARBA00005278"/>
    </source>
</evidence>
<dbReference type="GO" id="GO:0005886">
    <property type="term" value="C:plasma membrane"/>
    <property type="evidence" value="ECO:0007669"/>
    <property type="project" value="UniProtKB-SubCell"/>
</dbReference>
<keyword evidence="6" id="KW-1133">Transmembrane helix</keyword>
<keyword evidence="8" id="KW-1185">Reference proteome</keyword>
<sequence>MFKNFFSSKRTKGSSEQKPKTDKNTLEIIEHFRQSSDFLYMSIGQKDNHYLVSYFKSLVNIESLQRQFILKVQETIAPITDLEDLKDLIPIEDISISTDPSEIQEKILQGYLFFQIRKKDPKGALIKVQNSDAGYRKENDTDNEFSVIGPKVGFVEDLDINLYLMRKEVVSDKLVLKELTVGSLSQTRVVVAYLEDVTNPTYIETVTQRLNDFEFDIIFDSSILDHAINDYSRTPFPTLLTSERLDRVLYSLTRGQVVVFSSGSPYAIIGPATLFDFFISPEDYYIPWIVGSFVRIIRIFGVFFSIFATPLYVAVVTYHYEMIPKDLLGPIIFSRTNVPFPPVVEVLFLEITIELLREAGARLPSKVGQTLGIVGGIVIGQATVEASLTSNVLLIIVSLTALASFTTPIFKMSNTIRLLRFPFIFFAAFFGIVGITMGMMFMLAHLLRLKSLGNPYLVPFYPFRPTDYGDTFIRPALNKLDDRPSFLRTLSKKRYDGNSSKKKSPKKQNELDNE</sequence>
<dbReference type="RefSeq" id="WP_053399620.1">
    <property type="nucleotide sequence ID" value="NZ_LILC01000002.1"/>
</dbReference>
<dbReference type="GO" id="GO:0009847">
    <property type="term" value="P:spore germination"/>
    <property type="evidence" value="ECO:0007669"/>
    <property type="project" value="UniProtKB-UniRule"/>
</dbReference>
<feature type="transmembrane region" description="Helical" evidence="6">
    <location>
        <begin position="392"/>
        <end position="410"/>
    </location>
</feature>
<evidence type="ECO:0000313" key="8">
    <source>
        <dbReference type="Proteomes" id="UP000037558"/>
    </source>
</evidence>
<name>A0A0M0LIF7_9BACI</name>
<protein>
    <submittedName>
        <fullName evidence="7">Spore gernimation protein GerA</fullName>
    </submittedName>
</protein>
<feature type="region of interest" description="Disordered" evidence="5">
    <location>
        <begin position="1"/>
        <end position="22"/>
    </location>
</feature>
<dbReference type="STRING" id="284581.AMD01_01530"/>
<dbReference type="Proteomes" id="UP000037558">
    <property type="component" value="Unassembled WGS sequence"/>
</dbReference>
<comment type="subcellular location">
    <subcellularLocation>
        <location evidence="4">Cell membrane</location>
    </subcellularLocation>
    <subcellularLocation>
        <location evidence="1">Membrane</location>
        <topology evidence="1">Multi-pass membrane protein</topology>
    </subcellularLocation>
</comment>
<dbReference type="Pfam" id="PF03323">
    <property type="entry name" value="GerA"/>
    <property type="match status" value="1"/>
</dbReference>
<comment type="caution">
    <text evidence="7">The sequence shown here is derived from an EMBL/GenBank/DDBJ whole genome shotgun (WGS) entry which is preliminary data.</text>
</comment>
<gene>
    <name evidence="7" type="ORF">AMD01_01530</name>
</gene>
<feature type="transmembrane region" description="Helical" evidence="6">
    <location>
        <begin position="299"/>
        <end position="320"/>
    </location>
</feature>
<dbReference type="EMBL" id="LILC01000002">
    <property type="protein sequence ID" value="KOO50463.1"/>
    <property type="molecule type" value="Genomic_DNA"/>
</dbReference>
<evidence type="ECO:0000256" key="1">
    <source>
        <dbReference type="ARBA" id="ARBA00004141"/>
    </source>
</evidence>
<comment type="similarity">
    <text evidence="2 4">Belongs to the GerABKA family.</text>
</comment>
<reference evidence="8" key="1">
    <citation type="submission" date="2015-08" db="EMBL/GenBank/DDBJ databases">
        <title>Fjat-14210 dsm16467.</title>
        <authorList>
            <person name="Liu B."/>
            <person name="Wang J."/>
            <person name="Zhu Y."/>
            <person name="Liu G."/>
            <person name="Chen Q."/>
            <person name="Chen Z."/>
            <person name="Lan J."/>
            <person name="Che J."/>
            <person name="Ge C."/>
            <person name="Shi H."/>
            <person name="Pan Z."/>
            <person name="Liu X."/>
        </authorList>
    </citation>
    <scope>NUCLEOTIDE SEQUENCE [LARGE SCALE GENOMIC DNA]</scope>
    <source>
        <strain evidence="8">DSM 16467</strain>
    </source>
</reference>
<evidence type="ECO:0000256" key="6">
    <source>
        <dbReference type="SAM" id="Phobius"/>
    </source>
</evidence>
<dbReference type="OrthoDB" id="9772630at2"/>
<dbReference type="PATRIC" id="fig|284581.3.peg.561"/>
<proteinExistence type="inferred from homology"/>
<evidence type="ECO:0000256" key="3">
    <source>
        <dbReference type="ARBA" id="ARBA00023136"/>
    </source>
</evidence>
<keyword evidence="3 4" id="KW-0472">Membrane</keyword>
<dbReference type="PANTHER" id="PTHR22550:SF5">
    <property type="entry name" value="LEUCINE ZIPPER PROTEIN 4"/>
    <property type="match status" value="1"/>
</dbReference>
<dbReference type="InterPro" id="IPR050768">
    <property type="entry name" value="UPF0353/GerABKA_families"/>
</dbReference>
<evidence type="ECO:0000313" key="7">
    <source>
        <dbReference type="EMBL" id="KOO50463.1"/>
    </source>
</evidence>